<organism evidence="9 10">
    <name type="scientific">Commensalibacter papalotli</name>
    <name type="common">ex Botero et al. 2024</name>
    <dbReference type="NCBI Taxonomy" id="2972766"/>
    <lineage>
        <taxon>Bacteria</taxon>
        <taxon>Pseudomonadati</taxon>
        <taxon>Pseudomonadota</taxon>
        <taxon>Alphaproteobacteria</taxon>
        <taxon>Acetobacterales</taxon>
        <taxon>Acetobacteraceae</taxon>
    </lineage>
</organism>
<dbReference type="SUPFAM" id="SSF56601">
    <property type="entry name" value="beta-lactamase/transpeptidase-like"/>
    <property type="match status" value="1"/>
</dbReference>
<keyword evidence="4" id="KW-0732">Signal</keyword>
<evidence type="ECO:0000259" key="8">
    <source>
        <dbReference type="Pfam" id="PF00905"/>
    </source>
</evidence>
<evidence type="ECO:0000256" key="7">
    <source>
        <dbReference type="RuleBase" id="RU361140"/>
    </source>
</evidence>
<name>A0ABM9HJJ1_9PROT</name>
<evidence type="ECO:0000313" key="9">
    <source>
        <dbReference type="EMBL" id="CAI3926692.1"/>
    </source>
</evidence>
<sequence length="288" mass="33025">MLAIMLNDDLREYQMKKNWQFFILLLLISCAGLVSIPAHAENKVIQITQRQQLKIKQLFDQLHTQGVIIIDSNNKITAYGNSLTRAQTYYNPASTFKILNALIGLENNKATPKTIFKWDGKKHFLSSWDKDMTLGEAMRLSAVPVYQELARRTGLSLMQKEVKRVHFGNENIGHQVDKFWLSGPLKVTPVQEAQFVYKLAHQQLPFKKQVQDEVRNMLFIDVINGNEIYAKSGLGINKTPQVGWLTGWVEKTNGEKIAFSLNLEMKPEFPPSLRRDLINKSLKILEIL</sequence>
<evidence type="ECO:0000256" key="6">
    <source>
        <dbReference type="ARBA" id="ARBA00023251"/>
    </source>
</evidence>
<dbReference type="NCBIfam" id="NF012161">
    <property type="entry name" value="bla_class_D_main"/>
    <property type="match status" value="1"/>
</dbReference>
<dbReference type="Gene3D" id="3.40.710.10">
    <property type="entry name" value="DD-peptidase/beta-lactamase superfamily"/>
    <property type="match status" value="1"/>
</dbReference>
<accession>A0ABM9HJJ1</accession>
<comment type="caution">
    <text evidence="9">The sequence shown here is derived from an EMBL/GenBank/DDBJ whole genome shotgun (WGS) entry which is preliminary data.</text>
</comment>
<keyword evidence="10" id="KW-1185">Reference proteome</keyword>
<dbReference type="PROSITE" id="PS00337">
    <property type="entry name" value="BETA_LACTAMASE_D"/>
    <property type="match status" value="1"/>
</dbReference>
<reference evidence="9" key="1">
    <citation type="submission" date="2022-10" db="EMBL/GenBank/DDBJ databases">
        <authorList>
            <person name="Botero Cardona J."/>
        </authorList>
    </citation>
    <scope>NUCLEOTIDE SEQUENCE</scope>
    <source>
        <strain evidence="9">R-83534</strain>
    </source>
</reference>
<feature type="domain" description="Penicillin-binding protein transpeptidase" evidence="8">
    <location>
        <begin position="72"/>
        <end position="267"/>
    </location>
</feature>
<evidence type="ECO:0000256" key="1">
    <source>
        <dbReference type="ARBA" id="ARBA00001526"/>
    </source>
</evidence>
<dbReference type="InterPro" id="IPR001460">
    <property type="entry name" value="PCN-bd_Tpept"/>
</dbReference>
<evidence type="ECO:0000313" key="10">
    <source>
        <dbReference type="Proteomes" id="UP001154272"/>
    </source>
</evidence>
<gene>
    <name evidence="9" type="ORF">R83534S58_LOCUS273</name>
</gene>
<dbReference type="PANTHER" id="PTHR30627:SF6">
    <property type="entry name" value="BETA-LACTAMASE YBXI-RELATED"/>
    <property type="match status" value="1"/>
</dbReference>
<proteinExistence type="inferred from homology"/>
<dbReference type="PANTHER" id="PTHR30627">
    <property type="entry name" value="PEPTIDOGLYCAN D,D-TRANSPEPTIDASE"/>
    <property type="match status" value="1"/>
</dbReference>
<protein>
    <recommendedName>
        <fullName evidence="3 7">Beta-lactamase</fullName>
        <ecNumber evidence="3 7">3.5.2.6</ecNumber>
    </recommendedName>
</protein>
<dbReference type="InterPro" id="IPR002137">
    <property type="entry name" value="Beta-lactam_class-D_AS"/>
</dbReference>
<keyword evidence="5 7" id="KW-0378">Hydrolase</keyword>
<dbReference type="EMBL" id="CAMXCH010000001">
    <property type="protein sequence ID" value="CAI3926692.1"/>
    <property type="molecule type" value="Genomic_DNA"/>
</dbReference>
<comment type="catalytic activity">
    <reaction evidence="1 7">
        <text>a beta-lactam + H2O = a substituted beta-amino acid</text>
        <dbReference type="Rhea" id="RHEA:20401"/>
        <dbReference type="ChEBI" id="CHEBI:15377"/>
        <dbReference type="ChEBI" id="CHEBI:35627"/>
        <dbReference type="ChEBI" id="CHEBI:140347"/>
        <dbReference type="EC" id="3.5.2.6"/>
    </reaction>
</comment>
<evidence type="ECO:0000256" key="2">
    <source>
        <dbReference type="ARBA" id="ARBA00007898"/>
    </source>
</evidence>
<dbReference type="Pfam" id="PF00905">
    <property type="entry name" value="Transpeptidase"/>
    <property type="match status" value="1"/>
</dbReference>
<evidence type="ECO:0000256" key="5">
    <source>
        <dbReference type="ARBA" id="ARBA00022801"/>
    </source>
</evidence>
<dbReference type="InterPro" id="IPR012338">
    <property type="entry name" value="Beta-lactam/transpept-like"/>
</dbReference>
<keyword evidence="6 7" id="KW-0046">Antibiotic resistance</keyword>
<comment type="similarity">
    <text evidence="2 7">Belongs to the class-D beta-lactamase family.</text>
</comment>
<dbReference type="InterPro" id="IPR050515">
    <property type="entry name" value="Beta-lactam/transpept"/>
</dbReference>
<dbReference type="Proteomes" id="UP001154272">
    <property type="component" value="Unassembled WGS sequence"/>
</dbReference>
<dbReference type="EC" id="3.5.2.6" evidence="3 7"/>
<evidence type="ECO:0000256" key="4">
    <source>
        <dbReference type="ARBA" id="ARBA00022729"/>
    </source>
</evidence>
<evidence type="ECO:0000256" key="3">
    <source>
        <dbReference type="ARBA" id="ARBA00012865"/>
    </source>
</evidence>